<dbReference type="AlphaFoldDB" id="A0A833V2I9"/>
<protein>
    <submittedName>
        <fullName evidence="1">NAC domain-containing protein 86-like isoform X1</fullName>
    </submittedName>
</protein>
<dbReference type="Proteomes" id="UP000623129">
    <property type="component" value="Unassembled WGS sequence"/>
</dbReference>
<keyword evidence="2" id="KW-1185">Reference proteome</keyword>
<evidence type="ECO:0000313" key="2">
    <source>
        <dbReference type="Proteomes" id="UP000623129"/>
    </source>
</evidence>
<evidence type="ECO:0000313" key="1">
    <source>
        <dbReference type="EMBL" id="KAF3321072.1"/>
    </source>
</evidence>
<reference evidence="1" key="1">
    <citation type="submission" date="2020-01" db="EMBL/GenBank/DDBJ databases">
        <title>Genome sequence of Kobresia littledalei, the first chromosome-level genome in the family Cyperaceae.</title>
        <authorList>
            <person name="Qu G."/>
        </authorList>
    </citation>
    <scope>NUCLEOTIDE SEQUENCE</scope>
    <source>
        <strain evidence="1">C.B.Clarke</strain>
        <tissue evidence="1">Leaf</tissue>
    </source>
</reference>
<proteinExistence type="predicted"/>
<dbReference type="OrthoDB" id="1860415at2759"/>
<accession>A0A833V2I9</accession>
<gene>
    <name evidence="1" type="ORF">FCM35_KLT14325</name>
</gene>
<sequence length="446" mass="50463">MGGRLNWRSFQKSIFTNANPGICQDSYALCRIFNKTSPSPKMIEHKGAHYEANSQWAAAASVQSPAGNFSSDGIGEDLENSSYSPYEPTHAFDMMQGGSFHGATAESDDKWMQFLNEEVLNPMASCYHDPVGFSTFPSKVDVALECARLQHRLSLPPLMTDDFPQFNLPDHKALHDSTPHQEIKGVDVIQEILSVASSSQEMINNFGYDDNNVWLGNNYSHSGGFPEFHFGSGVASSSRMSGSENESASLIEIRDLEEEFRQERKQVENLRGIKVLKDDLGEVHIAGEVDRRTCLGDKSYLNNAHNSQLRADDCPVRFIEINPNSQHRDESDDRVRKPSYELLGKVDVSHGLFVSRVCMAKTCFLHSEPSKMVYYHLNPMERETEEVKRFHFHQKVRFRVSKFTSIMTLINDKLKLMTRLCKSSFGNKSRTNAIRGLRNLNLNPHE</sequence>
<name>A0A833V2I9_9POAL</name>
<dbReference type="EMBL" id="SWLB01000027">
    <property type="protein sequence ID" value="KAF3321072.1"/>
    <property type="molecule type" value="Genomic_DNA"/>
</dbReference>
<comment type="caution">
    <text evidence="1">The sequence shown here is derived from an EMBL/GenBank/DDBJ whole genome shotgun (WGS) entry which is preliminary data.</text>
</comment>
<organism evidence="1 2">
    <name type="scientific">Carex littledalei</name>
    <dbReference type="NCBI Taxonomy" id="544730"/>
    <lineage>
        <taxon>Eukaryota</taxon>
        <taxon>Viridiplantae</taxon>
        <taxon>Streptophyta</taxon>
        <taxon>Embryophyta</taxon>
        <taxon>Tracheophyta</taxon>
        <taxon>Spermatophyta</taxon>
        <taxon>Magnoliopsida</taxon>
        <taxon>Liliopsida</taxon>
        <taxon>Poales</taxon>
        <taxon>Cyperaceae</taxon>
        <taxon>Cyperoideae</taxon>
        <taxon>Cariceae</taxon>
        <taxon>Carex</taxon>
        <taxon>Carex subgen. Euthyceras</taxon>
    </lineage>
</organism>